<dbReference type="eggNOG" id="ENOG5030GHF">
    <property type="taxonomic scope" value="Bacteria"/>
</dbReference>
<reference evidence="2 4" key="3">
    <citation type="journal article" date="2016" name="Biotechnol. Bioeng.">
        <title>Traits of selected Clostridium strains for syngas fermentation to ethanol.</title>
        <authorList>
            <person name="Martin M.E."/>
            <person name="Richter H."/>
            <person name="Saha S."/>
            <person name="Angenent L.T."/>
        </authorList>
    </citation>
    <scope>NUCLEOTIDE SEQUENCE [LARGE SCALE GENOMIC DNA]</scope>
    <source>
        <strain evidence="2 4">PETC</strain>
    </source>
</reference>
<proteinExistence type="predicted"/>
<evidence type="ECO:0000313" key="2">
    <source>
        <dbReference type="EMBL" id="OAA84113.1"/>
    </source>
</evidence>
<dbReference type="Proteomes" id="UP000001656">
    <property type="component" value="Chromosome"/>
</dbReference>
<name>D8GU93_CLOLD</name>
<accession>D8GU93</accession>
<dbReference type="STRING" id="748727.CLJU_c16920"/>
<dbReference type="PATRIC" id="fig|748727.19.peg.2361"/>
<protein>
    <submittedName>
        <fullName evidence="1">Uncharacterized protein</fullName>
    </submittedName>
</protein>
<dbReference type="HOGENOM" id="CLU_948987_0_0_9"/>
<dbReference type="RefSeq" id="WP_013238353.1">
    <property type="nucleotide sequence ID" value="NC_014328.1"/>
</dbReference>
<organism evidence="1 3">
    <name type="scientific">Clostridium ljungdahlii (strain ATCC 55383 / DSM 13528 / PETC)</name>
    <dbReference type="NCBI Taxonomy" id="748727"/>
    <lineage>
        <taxon>Bacteria</taxon>
        <taxon>Bacillati</taxon>
        <taxon>Bacillota</taxon>
        <taxon>Clostridia</taxon>
        <taxon>Eubacteriales</taxon>
        <taxon>Clostridiaceae</taxon>
        <taxon>Clostridium</taxon>
    </lineage>
</organism>
<keyword evidence="4" id="KW-1185">Reference proteome</keyword>
<reference evidence="1 3" key="2">
    <citation type="journal article" date="2010" name="Proc. Natl. Acad. Sci. U.S.A.">
        <title>Clostridium ljungdahlii represents a microbial production platform based on syngas.</title>
        <authorList>
            <person name="Kopke M."/>
            <person name="Held C."/>
            <person name="Hujer S."/>
            <person name="Liesegang H."/>
            <person name="Wiezer A."/>
            <person name="Wollherr A."/>
            <person name="Ehrenreich A."/>
            <person name="Liebl W."/>
            <person name="Gottschalk G."/>
            <person name="Durre P."/>
        </authorList>
    </citation>
    <scope>NUCLEOTIDE SEQUENCE [LARGE SCALE GENOMIC DNA]</scope>
    <source>
        <strain evidence="3">ATCC 55383 / DSM 13528 / PETC</strain>
        <strain evidence="1">DSM 13528</strain>
    </source>
</reference>
<gene>
    <name evidence="1" type="ordered locus">CLJU_c16920</name>
    <name evidence="2" type="ORF">WX45_01957</name>
</gene>
<dbReference type="AlphaFoldDB" id="D8GU93"/>
<evidence type="ECO:0000313" key="1">
    <source>
        <dbReference type="EMBL" id="ADK14756.1"/>
    </source>
</evidence>
<dbReference type="OrthoDB" id="2062704at2"/>
<evidence type="ECO:0000313" key="4">
    <source>
        <dbReference type="Proteomes" id="UP000077020"/>
    </source>
</evidence>
<dbReference type="KEGG" id="clj:CLJU_c16920"/>
<dbReference type="EMBL" id="CP001666">
    <property type="protein sequence ID" value="ADK14756.1"/>
    <property type="molecule type" value="Genomic_DNA"/>
</dbReference>
<reference evidence="1" key="1">
    <citation type="submission" date="2009-07" db="EMBL/GenBank/DDBJ databases">
        <authorList>
            <person name="Koepke M."/>
            <person name="Hujer S."/>
            <person name="Held C."/>
            <person name="Wiezer A."/>
            <person name="Liesegang H."/>
            <person name="Ehrenreich A."/>
            <person name="Gottschalk G."/>
            <person name="Duerre P."/>
        </authorList>
    </citation>
    <scope>NUCLEOTIDE SEQUENCE</scope>
    <source>
        <strain evidence="1">DSM 13528</strain>
    </source>
</reference>
<evidence type="ECO:0000313" key="3">
    <source>
        <dbReference type="Proteomes" id="UP000001656"/>
    </source>
</evidence>
<dbReference type="EMBL" id="LITS01000029">
    <property type="protein sequence ID" value="OAA84113.1"/>
    <property type="molecule type" value="Genomic_DNA"/>
</dbReference>
<dbReference type="Proteomes" id="UP000077020">
    <property type="component" value="Unassembled WGS sequence"/>
</dbReference>
<sequence length="293" mass="35106">MLLIDKILVLKDVDSIYKSLSDILCTNETTIKWFIARKSIFYRQLEDVSLDDFFEKIFDEQIKKDDLYARIKFDWVTVSHFSSRLDDKNIEKKPLYNLFDALINDTDLSFYMKENGFQFKKEKNSIITFYKGEKVSWEDFYEEELVGYDACLIKSRLIREEKNKNDKCINGFLFGEDLYRNNYVKTILAGCPEIIKNICNVLGRKDMIKYIQDNSKNYVITFKQKVSNIIFDYSNELNYESKVYRIYKYVILYLCLKFCNRWDEGNNPIIRLKDYINVSVDNIVELKKIDVKW</sequence>